<proteinExistence type="predicted"/>
<accession>A0A0K2UEF9</accession>
<dbReference type="OrthoDB" id="341421at2759"/>
<dbReference type="RefSeq" id="XP_040564548.2">
    <property type="nucleotide sequence ID" value="XM_040708614.2"/>
</dbReference>
<dbReference type="GeneID" id="121114601"/>
<dbReference type="InterPro" id="IPR001214">
    <property type="entry name" value="SET_dom"/>
</dbReference>
<evidence type="ECO:0000313" key="2">
    <source>
        <dbReference type="EMBL" id="CDW36415.1"/>
    </source>
</evidence>
<dbReference type="AlphaFoldDB" id="A0A0K2UEF9"/>
<reference evidence="2" key="1">
    <citation type="submission" date="2014-05" db="EMBL/GenBank/DDBJ databases">
        <authorList>
            <person name="Chronopoulou M."/>
        </authorList>
    </citation>
    <scope>NUCLEOTIDE SEQUENCE</scope>
    <source>
        <tissue evidence="2">Whole organism</tissue>
    </source>
</reference>
<sequence>MGRRYRRKQRKERNVSEYGKNASHESIEFIRWLHNLGWNPNTNLRLSFFSSTGRGLMALSPIESNSLIIRVPYEFVITRSKAQCQTNDTRTTHDVLAQFLTQESALREASKWFFYIKSLPSSYDVPFFIPEDEALNALPSFWREPVLEQKERLKNSLTNAWAYFTVNTRAVYHSDGGMALIPFLDMFNHSPHVSVSINEARDGSFEIISGPHCVRKFDQVFINYGPHSNIKLFLEYGFWIANNPHDAIPITLSELTSVLLEGKGMSTLRNNDSKKLTLLKDNKIDQNMCLAITSSKIHETKEESASLASPSWNIYACFDILKRDDASSLVYSQIYRDNLEMDNRDLVISLMKNKLRELKASANALKNSFNHIRSCCMASELLFTYVCAIESALALFK</sequence>
<name>A0A0K2UEF9_LEPSM</name>
<dbReference type="SUPFAM" id="SSF82199">
    <property type="entry name" value="SET domain"/>
    <property type="match status" value="1"/>
</dbReference>
<dbReference type="RefSeq" id="XP_071743246.1">
    <property type="nucleotide sequence ID" value="XM_071887145.1"/>
</dbReference>
<dbReference type="EMBL" id="HACA01019053">
    <property type="protein sequence ID" value="CDW36414.1"/>
    <property type="molecule type" value="Transcribed_RNA"/>
</dbReference>
<dbReference type="CDD" id="cd19177">
    <property type="entry name" value="SET_SETD4"/>
    <property type="match status" value="1"/>
</dbReference>
<dbReference type="RefSeq" id="XP_071743245.1">
    <property type="nucleotide sequence ID" value="XM_071887144.1"/>
</dbReference>
<dbReference type="PROSITE" id="PS50280">
    <property type="entry name" value="SET"/>
    <property type="match status" value="1"/>
</dbReference>
<feature type="domain" description="SET" evidence="1">
    <location>
        <begin position="42"/>
        <end position="225"/>
    </location>
</feature>
<dbReference type="Gene3D" id="3.90.1410.10">
    <property type="entry name" value="set domain protein methyltransferase, domain 1"/>
    <property type="match status" value="1"/>
</dbReference>
<organism evidence="2">
    <name type="scientific">Lepeophtheirus salmonis</name>
    <name type="common">Salmon louse</name>
    <name type="synonym">Caligus salmonis</name>
    <dbReference type="NCBI Taxonomy" id="72036"/>
    <lineage>
        <taxon>Eukaryota</taxon>
        <taxon>Metazoa</taxon>
        <taxon>Ecdysozoa</taxon>
        <taxon>Arthropoda</taxon>
        <taxon>Crustacea</taxon>
        <taxon>Multicrustacea</taxon>
        <taxon>Hexanauplia</taxon>
        <taxon>Copepoda</taxon>
        <taxon>Siphonostomatoida</taxon>
        <taxon>Caligidae</taxon>
        <taxon>Lepeophtheirus</taxon>
    </lineage>
</organism>
<dbReference type="EMBL" id="HACA01019054">
    <property type="protein sequence ID" value="CDW36415.1"/>
    <property type="molecule type" value="Transcribed_RNA"/>
</dbReference>
<dbReference type="PANTHER" id="PTHR13271">
    <property type="entry name" value="UNCHARACTERIZED PUTATIVE METHYLTRANSFERASE"/>
    <property type="match status" value="1"/>
</dbReference>
<dbReference type="Pfam" id="PF00856">
    <property type="entry name" value="SET"/>
    <property type="match status" value="1"/>
</dbReference>
<dbReference type="InterPro" id="IPR050600">
    <property type="entry name" value="SETD3_SETD6_MTase"/>
</dbReference>
<dbReference type="RefSeq" id="XP_040564549.2">
    <property type="nucleotide sequence ID" value="XM_040708615.2"/>
</dbReference>
<dbReference type="GO" id="GO:0016279">
    <property type="term" value="F:protein-lysine N-methyltransferase activity"/>
    <property type="evidence" value="ECO:0007669"/>
    <property type="project" value="InterPro"/>
</dbReference>
<dbReference type="InterPro" id="IPR044429">
    <property type="entry name" value="SETD4_SET"/>
</dbReference>
<evidence type="ECO:0000259" key="1">
    <source>
        <dbReference type="PROSITE" id="PS50280"/>
    </source>
</evidence>
<protein>
    <recommendedName>
        <fullName evidence="1">SET domain-containing protein</fullName>
    </recommendedName>
</protein>
<dbReference type="PANTHER" id="PTHR13271:SF151">
    <property type="entry name" value="SET DOMAIN-CONTAINING PROTEIN 4"/>
    <property type="match status" value="1"/>
</dbReference>
<dbReference type="InterPro" id="IPR046341">
    <property type="entry name" value="SET_dom_sf"/>
</dbReference>